<gene>
    <name evidence="3" type="ORF">NPIL_256691</name>
</gene>
<feature type="signal peptide" evidence="2">
    <location>
        <begin position="1"/>
        <end position="24"/>
    </location>
</feature>
<dbReference type="EMBL" id="BMAW01129202">
    <property type="protein sequence ID" value="GFU29398.1"/>
    <property type="molecule type" value="Genomic_DNA"/>
</dbReference>
<protein>
    <submittedName>
        <fullName evidence="3">Uncharacterized protein</fullName>
    </submittedName>
</protein>
<feature type="chain" id="PRO_5036450556" evidence="2">
    <location>
        <begin position="25"/>
        <end position="199"/>
    </location>
</feature>
<reference evidence="3" key="1">
    <citation type="submission" date="2020-08" db="EMBL/GenBank/DDBJ databases">
        <title>Multicomponent nature underlies the extraordinary mechanical properties of spider dragline silk.</title>
        <authorList>
            <person name="Kono N."/>
            <person name="Nakamura H."/>
            <person name="Mori M."/>
            <person name="Yoshida Y."/>
            <person name="Ohtoshi R."/>
            <person name="Malay A.D."/>
            <person name="Moran D.A.P."/>
            <person name="Tomita M."/>
            <person name="Numata K."/>
            <person name="Arakawa K."/>
        </authorList>
    </citation>
    <scope>NUCLEOTIDE SEQUENCE</scope>
</reference>
<evidence type="ECO:0000256" key="2">
    <source>
        <dbReference type="SAM" id="SignalP"/>
    </source>
</evidence>
<evidence type="ECO:0000313" key="3">
    <source>
        <dbReference type="EMBL" id="GFU29398.1"/>
    </source>
</evidence>
<keyword evidence="2" id="KW-0732">Signal</keyword>
<evidence type="ECO:0000313" key="4">
    <source>
        <dbReference type="Proteomes" id="UP000887013"/>
    </source>
</evidence>
<keyword evidence="1" id="KW-1133">Transmembrane helix</keyword>
<keyword evidence="1" id="KW-0472">Membrane</keyword>
<name>A0A8X6UG53_NEPPI</name>
<proteinExistence type="predicted"/>
<dbReference type="AlphaFoldDB" id="A0A8X6UG53"/>
<feature type="transmembrane region" description="Helical" evidence="1">
    <location>
        <begin position="70"/>
        <end position="92"/>
    </location>
</feature>
<keyword evidence="1" id="KW-0812">Transmembrane</keyword>
<sequence length="199" mass="22188">MRQMCLRIEITLFLVKCSLFNALCLWIPRESEQISNAGVNWNAVGIVNFREKNSEVRGLPIPRNSDVVPLFPIVIFMATSAGIMIFFIYICCQLVCKKFQKSILSEYSSRADLVGSPNSTTHEDQGITDLNPRNYMRQFAYAESRSSVGDSDAPPEYAAVVGQKSTVSPAAKSNQYPEIVLDKKPETPPPAYVTVVPFK</sequence>
<keyword evidence="4" id="KW-1185">Reference proteome</keyword>
<accession>A0A8X6UG53</accession>
<dbReference type="OrthoDB" id="6427810at2759"/>
<evidence type="ECO:0000256" key="1">
    <source>
        <dbReference type="SAM" id="Phobius"/>
    </source>
</evidence>
<dbReference type="Proteomes" id="UP000887013">
    <property type="component" value="Unassembled WGS sequence"/>
</dbReference>
<organism evidence="3 4">
    <name type="scientific">Nephila pilipes</name>
    <name type="common">Giant wood spider</name>
    <name type="synonym">Nephila maculata</name>
    <dbReference type="NCBI Taxonomy" id="299642"/>
    <lineage>
        <taxon>Eukaryota</taxon>
        <taxon>Metazoa</taxon>
        <taxon>Ecdysozoa</taxon>
        <taxon>Arthropoda</taxon>
        <taxon>Chelicerata</taxon>
        <taxon>Arachnida</taxon>
        <taxon>Araneae</taxon>
        <taxon>Araneomorphae</taxon>
        <taxon>Entelegynae</taxon>
        <taxon>Araneoidea</taxon>
        <taxon>Nephilidae</taxon>
        <taxon>Nephila</taxon>
    </lineage>
</organism>
<comment type="caution">
    <text evidence="3">The sequence shown here is derived from an EMBL/GenBank/DDBJ whole genome shotgun (WGS) entry which is preliminary data.</text>
</comment>